<comment type="caution">
    <text evidence="1">The sequence shown here is derived from an EMBL/GenBank/DDBJ whole genome shotgun (WGS) entry which is preliminary data.</text>
</comment>
<evidence type="ECO:0000313" key="1">
    <source>
        <dbReference type="EMBL" id="HGG01147.1"/>
    </source>
</evidence>
<organism evidence="1">
    <name type="scientific">Planktothricoides sp. SpSt-374</name>
    <dbReference type="NCBI Taxonomy" id="2282167"/>
    <lineage>
        <taxon>Bacteria</taxon>
        <taxon>Bacillati</taxon>
        <taxon>Cyanobacteriota</taxon>
        <taxon>Cyanophyceae</taxon>
        <taxon>Oscillatoriophycideae</taxon>
        <taxon>Oscillatoriales</taxon>
        <taxon>Oscillatoriaceae</taxon>
        <taxon>Planktothricoides</taxon>
    </lineage>
</organism>
<reference evidence="1" key="1">
    <citation type="journal article" date="2020" name="mSystems">
        <title>Genome- and Community-Level Interaction Insights into Carbon Utilization and Element Cycling Functions of Hydrothermarchaeota in Hydrothermal Sediment.</title>
        <authorList>
            <person name="Zhou Z."/>
            <person name="Liu Y."/>
            <person name="Xu W."/>
            <person name="Pan J."/>
            <person name="Luo Z.H."/>
            <person name="Li M."/>
        </authorList>
    </citation>
    <scope>NUCLEOTIDE SEQUENCE [LARGE SCALE GENOMIC DNA]</scope>
    <source>
        <strain evidence="1">SpSt-374</strain>
    </source>
</reference>
<accession>A0A7C3ZXD4</accession>
<sequence>MEIQQSSLSQNSLTVASSTLSVLIAELGEECQNVTALIEQLKSPAITGKQQTDILAQLLAAAIHLNVHCNAKFQGLISAELDKLPDDDEDEKAAERYFWQEDLWVETQRL</sequence>
<name>A0A7C3ZXD4_9CYAN</name>
<gene>
    <name evidence="1" type="ORF">ENR15_10985</name>
</gene>
<proteinExistence type="predicted"/>
<protein>
    <submittedName>
        <fullName evidence="1">Uncharacterized protein</fullName>
    </submittedName>
</protein>
<dbReference type="AlphaFoldDB" id="A0A7C3ZXD4"/>
<dbReference type="EMBL" id="DSPX01000111">
    <property type="protein sequence ID" value="HGG01147.1"/>
    <property type="molecule type" value="Genomic_DNA"/>
</dbReference>